<dbReference type="Proteomes" id="UP000236291">
    <property type="component" value="Unassembled WGS sequence"/>
</dbReference>
<protein>
    <submittedName>
        <fullName evidence="2">Uncharacterized protein</fullName>
    </submittedName>
</protein>
<reference evidence="2 3" key="1">
    <citation type="journal article" date="2014" name="Am. J. Bot.">
        <title>Genome assembly and annotation for red clover (Trifolium pratense; Fabaceae).</title>
        <authorList>
            <person name="Istvanek J."/>
            <person name="Jaros M."/>
            <person name="Krenek A."/>
            <person name="Repkova J."/>
        </authorList>
    </citation>
    <scope>NUCLEOTIDE SEQUENCE [LARGE SCALE GENOMIC DNA]</scope>
    <source>
        <strain evidence="3">cv. Tatra</strain>
        <tissue evidence="2">Young leaves</tissue>
    </source>
</reference>
<proteinExistence type="predicted"/>
<accession>A0A2K3JXY2</accession>
<feature type="region of interest" description="Disordered" evidence="1">
    <location>
        <begin position="1"/>
        <end position="40"/>
    </location>
</feature>
<evidence type="ECO:0000313" key="2">
    <source>
        <dbReference type="EMBL" id="PNX58911.1"/>
    </source>
</evidence>
<sequence>MLTGARQPSRPQAQTDKPDRPCRPQIQPNKQSFTTSEGPSFPICSSTSEMYQALRVLSLNQQVALELCNA</sequence>
<dbReference type="AlphaFoldDB" id="A0A2K3JXY2"/>
<gene>
    <name evidence="2" type="ORF">L195_g059423</name>
</gene>
<evidence type="ECO:0000313" key="3">
    <source>
        <dbReference type="Proteomes" id="UP000236291"/>
    </source>
</evidence>
<reference evidence="2 3" key="2">
    <citation type="journal article" date="2017" name="Front. Plant Sci.">
        <title>Gene Classification and Mining of Molecular Markers Useful in Red Clover (Trifolium pratense) Breeding.</title>
        <authorList>
            <person name="Istvanek J."/>
            <person name="Dluhosova J."/>
            <person name="Dluhos P."/>
            <person name="Patkova L."/>
            <person name="Nedelnik J."/>
            <person name="Repkova J."/>
        </authorList>
    </citation>
    <scope>NUCLEOTIDE SEQUENCE [LARGE SCALE GENOMIC DNA]</scope>
    <source>
        <strain evidence="3">cv. Tatra</strain>
        <tissue evidence="2">Young leaves</tissue>
    </source>
</reference>
<organism evidence="2 3">
    <name type="scientific">Trifolium pratense</name>
    <name type="common">Red clover</name>
    <dbReference type="NCBI Taxonomy" id="57577"/>
    <lineage>
        <taxon>Eukaryota</taxon>
        <taxon>Viridiplantae</taxon>
        <taxon>Streptophyta</taxon>
        <taxon>Embryophyta</taxon>
        <taxon>Tracheophyta</taxon>
        <taxon>Spermatophyta</taxon>
        <taxon>Magnoliopsida</taxon>
        <taxon>eudicotyledons</taxon>
        <taxon>Gunneridae</taxon>
        <taxon>Pentapetalae</taxon>
        <taxon>rosids</taxon>
        <taxon>fabids</taxon>
        <taxon>Fabales</taxon>
        <taxon>Fabaceae</taxon>
        <taxon>Papilionoideae</taxon>
        <taxon>50 kb inversion clade</taxon>
        <taxon>NPAAA clade</taxon>
        <taxon>Hologalegina</taxon>
        <taxon>IRL clade</taxon>
        <taxon>Trifolieae</taxon>
        <taxon>Trifolium</taxon>
    </lineage>
</organism>
<dbReference type="EMBL" id="ASHM01129653">
    <property type="protein sequence ID" value="PNX58911.1"/>
    <property type="molecule type" value="Genomic_DNA"/>
</dbReference>
<feature type="compositionally biased region" description="Polar residues" evidence="1">
    <location>
        <begin position="26"/>
        <end position="40"/>
    </location>
</feature>
<comment type="caution">
    <text evidence="2">The sequence shown here is derived from an EMBL/GenBank/DDBJ whole genome shotgun (WGS) entry which is preliminary data.</text>
</comment>
<evidence type="ECO:0000256" key="1">
    <source>
        <dbReference type="SAM" id="MobiDB-lite"/>
    </source>
</evidence>
<name>A0A2K3JXY2_TRIPR</name>